<comment type="similarity">
    <text evidence="3">Belongs to the class-III pyridoxal-phosphate-dependent aminotransferase family.</text>
</comment>
<dbReference type="PROSITE" id="PS00600">
    <property type="entry name" value="AA_TRANSFER_CLASS_3"/>
    <property type="match status" value="1"/>
</dbReference>
<sequence>MLTTLSQSDWAARARAVLPGGGFGNFDPTLFIREGQGSRVWDEDGKEYVDLLIGSGPMLLGHGHPEVLEAVAEQLPRGMTFFANNAAGVELAEEICRAVPCAEQIRYVSSGGEADMYAIRLARAFTGRDRIVKFEGGYHGMSAEAQMSLAPARMVNFPQAVPDSAGIPESVRAEMLIAPFNDPDYIRSLLAEHGHKVAAIIVEPLQRIIPPEPGFLQLLREEADKYGIVLIFDEIVTGFRLAYGGAQEVYGVRPDIATLGKIIGGGFPLAAIAGRADIMAHFDKAAVGADKWLMQLGTLSGNPVAAVAGLKTMEILRRDGQYDHLRDNGRRLMAMASAALTSQGVAHRVVGDPTLFEVVFTRGGVRDYRDVFGADTARGTQFNKVLMQEGLFKSPGKTYPSLALTEDDFAVAEAAYAKAAAAIAQS</sequence>
<keyword evidence="4" id="KW-0808">Transferase</keyword>
<evidence type="ECO:0000256" key="2">
    <source>
        <dbReference type="ARBA" id="ARBA00022898"/>
    </source>
</evidence>
<evidence type="ECO:0000313" key="4">
    <source>
        <dbReference type="EMBL" id="MCU9836790.1"/>
    </source>
</evidence>
<dbReference type="RefSeq" id="WP_263386983.1">
    <property type="nucleotide sequence ID" value="NZ_JAOVQN010000002.1"/>
</dbReference>
<proteinExistence type="inferred from homology"/>
<keyword evidence="2 3" id="KW-0663">Pyridoxal phosphate</keyword>
<dbReference type="InterPro" id="IPR015424">
    <property type="entry name" value="PyrdxlP-dep_Trfase"/>
</dbReference>
<dbReference type="Pfam" id="PF00202">
    <property type="entry name" value="Aminotran_3"/>
    <property type="match status" value="1"/>
</dbReference>
<dbReference type="Gene3D" id="3.40.640.10">
    <property type="entry name" value="Type I PLP-dependent aspartate aminotransferase-like (Major domain)"/>
    <property type="match status" value="1"/>
</dbReference>
<accession>A0ABT2WLL1</accession>
<dbReference type="InterPro" id="IPR005814">
    <property type="entry name" value="Aminotrans_3"/>
</dbReference>
<protein>
    <submittedName>
        <fullName evidence="4">Aminotransferase class III-fold pyridoxal phosphate-dependent enzyme</fullName>
    </submittedName>
</protein>
<dbReference type="InterPro" id="IPR015422">
    <property type="entry name" value="PyrdxlP-dep_Trfase_small"/>
</dbReference>
<dbReference type="PANTHER" id="PTHR43713">
    <property type="entry name" value="GLUTAMATE-1-SEMIALDEHYDE 2,1-AMINOMUTASE"/>
    <property type="match status" value="1"/>
</dbReference>
<evidence type="ECO:0000313" key="5">
    <source>
        <dbReference type="Proteomes" id="UP001321014"/>
    </source>
</evidence>
<gene>
    <name evidence="4" type="ORF">OEZ49_03315</name>
</gene>
<evidence type="ECO:0000256" key="1">
    <source>
        <dbReference type="ARBA" id="ARBA00001933"/>
    </source>
</evidence>
<keyword evidence="5" id="KW-1185">Reference proteome</keyword>
<dbReference type="InterPro" id="IPR015421">
    <property type="entry name" value="PyrdxlP-dep_Trfase_major"/>
</dbReference>
<dbReference type="GO" id="GO:0008483">
    <property type="term" value="F:transaminase activity"/>
    <property type="evidence" value="ECO:0007669"/>
    <property type="project" value="UniProtKB-KW"/>
</dbReference>
<comment type="cofactor">
    <cofactor evidence="1">
        <name>pyridoxal 5'-phosphate</name>
        <dbReference type="ChEBI" id="CHEBI:597326"/>
    </cofactor>
</comment>
<organism evidence="4 5">
    <name type="scientific">Ruegeria marisflavi</name>
    <dbReference type="NCBI Taxonomy" id="2984152"/>
    <lineage>
        <taxon>Bacteria</taxon>
        <taxon>Pseudomonadati</taxon>
        <taxon>Pseudomonadota</taxon>
        <taxon>Alphaproteobacteria</taxon>
        <taxon>Rhodobacterales</taxon>
        <taxon>Roseobacteraceae</taxon>
        <taxon>Ruegeria</taxon>
    </lineage>
</organism>
<dbReference type="SUPFAM" id="SSF53383">
    <property type="entry name" value="PLP-dependent transferases"/>
    <property type="match status" value="1"/>
</dbReference>
<dbReference type="InterPro" id="IPR049704">
    <property type="entry name" value="Aminotrans_3_PPA_site"/>
</dbReference>
<dbReference type="EMBL" id="JAOVQN010000002">
    <property type="protein sequence ID" value="MCU9836790.1"/>
    <property type="molecule type" value="Genomic_DNA"/>
</dbReference>
<reference evidence="4 5" key="1">
    <citation type="submission" date="2022-10" db="EMBL/GenBank/DDBJ databases">
        <title>Ruegeria sp. nov., isolated from ocean surface water.</title>
        <authorList>
            <person name="He W."/>
            <person name="Wang L."/>
            <person name="Zhang D.-F."/>
        </authorList>
    </citation>
    <scope>NUCLEOTIDE SEQUENCE [LARGE SCALE GENOMIC DNA]</scope>
    <source>
        <strain evidence="4 5">WL0004</strain>
    </source>
</reference>
<dbReference type="PANTHER" id="PTHR43713:SF3">
    <property type="entry name" value="GLUTAMATE-1-SEMIALDEHYDE 2,1-AMINOMUTASE 1, CHLOROPLASTIC-RELATED"/>
    <property type="match status" value="1"/>
</dbReference>
<comment type="caution">
    <text evidence="4">The sequence shown here is derived from an EMBL/GenBank/DDBJ whole genome shotgun (WGS) entry which is preliminary data.</text>
</comment>
<name>A0ABT2WLL1_9RHOB</name>
<dbReference type="Gene3D" id="3.90.1150.10">
    <property type="entry name" value="Aspartate Aminotransferase, domain 1"/>
    <property type="match status" value="1"/>
</dbReference>
<dbReference type="CDD" id="cd00610">
    <property type="entry name" value="OAT_like"/>
    <property type="match status" value="1"/>
</dbReference>
<evidence type="ECO:0000256" key="3">
    <source>
        <dbReference type="RuleBase" id="RU003560"/>
    </source>
</evidence>
<keyword evidence="4" id="KW-0032">Aminotransferase</keyword>
<dbReference type="Proteomes" id="UP001321014">
    <property type="component" value="Unassembled WGS sequence"/>
</dbReference>